<reference evidence="1 2" key="1">
    <citation type="submission" date="2017-01" db="EMBL/GenBank/DDBJ databases">
        <title>Novel large sulfur bacteria in the metagenomes of groundwater-fed chemosynthetic microbial mats in the Lake Huron basin.</title>
        <authorList>
            <person name="Sharrar A.M."/>
            <person name="Flood B.E."/>
            <person name="Bailey J.V."/>
            <person name="Jones D.S."/>
            <person name="Biddanda B."/>
            <person name="Ruberg S.A."/>
            <person name="Marcus D.N."/>
            <person name="Dick G.J."/>
        </authorList>
    </citation>
    <scope>NUCLEOTIDE SEQUENCE [LARGE SCALE GENOMIC DNA]</scope>
    <source>
        <strain evidence="1">A8</strain>
    </source>
</reference>
<dbReference type="AlphaFoldDB" id="A0A1Y1QHP4"/>
<accession>A0A1Y1QHP4</accession>
<organism evidence="1 2">
    <name type="scientific">Thiothrix lacustris</name>
    <dbReference type="NCBI Taxonomy" id="525917"/>
    <lineage>
        <taxon>Bacteria</taxon>
        <taxon>Pseudomonadati</taxon>
        <taxon>Pseudomonadota</taxon>
        <taxon>Gammaproteobacteria</taxon>
        <taxon>Thiotrichales</taxon>
        <taxon>Thiotrichaceae</taxon>
        <taxon>Thiothrix</taxon>
    </lineage>
</organism>
<dbReference type="EMBL" id="MTEJ01000280">
    <property type="protein sequence ID" value="OQX05610.1"/>
    <property type="molecule type" value="Genomic_DNA"/>
</dbReference>
<gene>
    <name evidence="1" type="ORF">BWK73_33165</name>
</gene>
<comment type="caution">
    <text evidence="1">The sequence shown here is derived from an EMBL/GenBank/DDBJ whole genome shotgun (WGS) entry which is preliminary data.</text>
</comment>
<proteinExistence type="predicted"/>
<evidence type="ECO:0000313" key="1">
    <source>
        <dbReference type="EMBL" id="OQX05610.1"/>
    </source>
</evidence>
<evidence type="ECO:0000313" key="2">
    <source>
        <dbReference type="Proteomes" id="UP000192491"/>
    </source>
</evidence>
<name>A0A1Y1QHP4_9GAMM</name>
<sequence>MSKKPSTGSFDIILDMEHIGSRDNLCLSFGAGLFRKLGWGSGNWLAFDTSEAGKIAFKQVDEPSETTFNIRKLKLQSGFYKVCFYSPLYVFPKAVELSKEKALFNATTWTLTLLIPDEYRFVEPVIVEPIKRSLTVDDIAAAFGKL</sequence>
<protein>
    <submittedName>
        <fullName evidence="1">Uncharacterized protein</fullName>
    </submittedName>
</protein>
<dbReference type="Proteomes" id="UP000192491">
    <property type="component" value="Unassembled WGS sequence"/>
</dbReference>